<name>A0ABS9UNE9_9BACT</name>
<proteinExistence type="predicted"/>
<dbReference type="Proteomes" id="UP001165488">
    <property type="component" value="Unassembled WGS sequence"/>
</dbReference>
<dbReference type="InterPro" id="IPR002491">
    <property type="entry name" value="ABC_transptr_periplasmic_BD"/>
</dbReference>
<comment type="caution">
    <text evidence="2">The sequence shown here is derived from an EMBL/GenBank/DDBJ whole genome shotgun (WGS) entry which is preliminary data.</text>
</comment>
<gene>
    <name evidence="2" type="ORF">MM236_09130</name>
</gene>
<evidence type="ECO:0000313" key="2">
    <source>
        <dbReference type="EMBL" id="MCH7398150.1"/>
    </source>
</evidence>
<organism evidence="2 3">
    <name type="scientific">Belliella calami</name>
    <dbReference type="NCBI Taxonomy" id="2923436"/>
    <lineage>
        <taxon>Bacteria</taxon>
        <taxon>Pseudomonadati</taxon>
        <taxon>Bacteroidota</taxon>
        <taxon>Cytophagia</taxon>
        <taxon>Cytophagales</taxon>
        <taxon>Cyclobacteriaceae</taxon>
        <taxon>Belliella</taxon>
    </lineage>
</organism>
<dbReference type="RefSeq" id="WP_241274665.1">
    <property type="nucleotide sequence ID" value="NZ_JAKZGS010000006.1"/>
</dbReference>
<dbReference type="PROSITE" id="PS50983">
    <property type="entry name" value="FE_B12_PBP"/>
    <property type="match status" value="1"/>
</dbReference>
<dbReference type="PANTHER" id="PTHR30535:SF4">
    <property type="entry name" value="HEMIN-BINDING PERIPLASMIC PROTEIN HMUT"/>
    <property type="match status" value="1"/>
</dbReference>
<evidence type="ECO:0000259" key="1">
    <source>
        <dbReference type="PROSITE" id="PS50983"/>
    </source>
</evidence>
<protein>
    <submittedName>
        <fullName evidence="2">ABC transporter substrate-binding protein</fullName>
    </submittedName>
</protein>
<evidence type="ECO:0000313" key="3">
    <source>
        <dbReference type="Proteomes" id="UP001165488"/>
    </source>
</evidence>
<dbReference type="InterPro" id="IPR050902">
    <property type="entry name" value="ABC_Transporter_SBP"/>
</dbReference>
<dbReference type="SUPFAM" id="SSF53807">
    <property type="entry name" value="Helical backbone' metal receptor"/>
    <property type="match status" value="1"/>
</dbReference>
<keyword evidence="3" id="KW-1185">Reference proteome</keyword>
<dbReference type="Gene3D" id="3.40.50.1980">
    <property type="entry name" value="Nitrogenase molybdenum iron protein domain"/>
    <property type="match status" value="2"/>
</dbReference>
<accession>A0ABS9UNE9</accession>
<sequence length="283" mass="30850">MKANFLFLLFIVGACSSPQQKQESESKKIITAGGTVTEIVHELGFGASIIATDITSTFPESMKSLPSIGYRNQIKTEGILSLSPDMILAEQDYLSPEVVAQLKSTGVEIRFFEKPTTVDGTVQLITELSTYLDAKEQGESIISKLKSDLDKLETYLAQIQTDKPSMLFVMARGEDMIFVGGDETFAPSIITLSGLESPLLGFKDFIPLTPEALTKFNPDYILLFDSGLASLGGKEGLRKIRGIEQTTAFQKDQILAYDGLLLSGFGPRVAEVALEIAKAVYQK</sequence>
<feature type="domain" description="Fe/B12 periplasmic-binding" evidence="1">
    <location>
        <begin position="28"/>
        <end position="283"/>
    </location>
</feature>
<dbReference type="PANTHER" id="PTHR30535">
    <property type="entry name" value="VITAMIN B12-BINDING PROTEIN"/>
    <property type="match status" value="1"/>
</dbReference>
<dbReference type="Pfam" id="PF01497">
    <property type="entry name" value="Peripla_BP_2"/>
    <property type="match status" value="1"/>
</dbReference>
<reference evidence="2" key="1">
    <citation type="submission" date="2022-03" db="EMBL/GenBank/DDBJ databases">
        <title>De novo assembled genomes of Belliella spp. (Cyclobacteriaceae) strains.</title>
        <authorList>
            <person name="Szabo A."/>
            <person name="Korponai K."/>
            <person name="Felfoldi T."/>
        </authorList>
    </citation>
    <scope>NUCLEOTIDE SEQUENCE</scope>
    <source>
        <strain evidence="2">DSM 107340</strain>
    </source>
</reference>
<dbReference type="PROSITE" id="PS51257">
    <property type="entry name" value="PROKAR_LIPOPROTEIN"/>
    <property type="match status" value="1"/>
</dbReference>
<dbReference type="EMBL" id="JAKZGS010000006">
    <property type="protein sequence ID" value="MCH7398150.1"/>
    <property type="molecule type" value="Genomic_DNA"/>
</dbReference>